<keyword evidence="3" id="KW-1185">Reference proteome</keyword>
<evidence type="ECO:0000256" key="1">
    <source>
        <dbReference type="SAM" id="Phobius"/>
    </source>
</evidence>
<organism evidence="2 3">
    <name type="scientific">Halorubellus litoreus</name>
    <dbReference type="NCBI Taxonomy" id="755308"/>
    <lineage>
        <taxon>Archaea</taxon>
        <taxon>Methanobacteriati</taxon>
        <taxon>Methanobacteriota</taxon>
        <taxon>Stenosarchaea group</taxon>
        <taxon>Halobacteria</taxon>
        <taxon>Halobacteriales</taxon>
        <taxon>Halorubellaceae</taxon>
        <taxon>Halorubellus</taxon>
    </lineage>
</organism>
<dbReference type="RefSeq" id="WP_336349104.1">
    <property type="nucleotide sequence ID" value="NZ_JAZAQL010000001.1"/>
</dbReference>
<protein>
    <submittedName>
        <fullName evidence="2">Uncharacterized protein</fullName>
    </submittedName>
</protein>
<evidence type="ECO:0000313" key="3">
    <source>
        <dbReference type="Proteomes" id="UP001596395"/>
    </source>
</evidence>
<reference evidence="2 3" key="1">
    <citation type="journal article" date="2019" name="Int. J. Syst. Evol. Microbiol.">
        <title>The Global Catalogue of Microorganisms (GCM) 10K type strain sequencing project: providing services to taxonomists for standard genome sequencing and annotation.</title>
        <authorList>
            <consortium name="The Broad Institute Genomics Platform"/>
            <consortium name="The Broad Institute Genome Sequencing Center for Infectious Disease"/>
            <person name="Wu L."/>
            <person name="Ma J."/>
        </authorList>
    </citation>
    <scope>NUCLEOTIDE SEQUENCE [LARGE SCALE GENOMIC DNA]</scope>
    <source>
        <strain evidence="2 3">GX26</strain>
    </source>
</reference>
<proteinExistence type="predicted"/>
<feature type="transmembrane region" description="Helical" evidence="1">
    <location>
        <begin position="32"/>
        <end position="53"/>
    </location>
</feature>
<evidence type="ECO:0000313" key="2">
    <source>
        <dbReference type="EMBL" id="MFC6952112.1"/>
    </source>
</evidence>
<gene>
    <name evidence="2" type="ORF">ACFQGB_04480</name>
</gene>
<feature type="transmembrane region" description="Helical" evidence="1">
    <location>
        <begin position="74"/>
        <end position="94"/>
    </location>
</feature>
<keyword evidence="1" id="KW-1133">Transmembrane helix</keyword>
<name>A0ABD5VG13_9EURY</name>
<comment type="caution">
    <text evidence="2">The sequence shown here is derived from an EMBL/GenBank/DDBJ whole genome shotgun (WGS) entry which is preliminary data.</text>
</comment>
<dbReference type="EMBL" id="JBHSXN010000001">
    <property type="protein sequence ID" value="MFC6952112.1"/>
    <property type="molecule type" value="Genomic_DNA"/>
</dbReference>
<keyword evidence="1" id="KW-0812">Transmembrane</keyword>
<keyword evidence="1" id="KW-0472">Membrane</keyword>
<dbReference type="AlphaFoldDB" id="A0ABD5VG13"/>
<sequence>MDRYDALGGALALAAVANLVLAAATIADPTGSFLVAVSVGSGAVMLAVVAVQVASGHEHTDWASSPFGEHGPEIVAVVVGACGLALLAGGLAHLL</sequence>
<dbReference type="Proteomes" id="UP001596395">
    <property type="component" value="Unassembled WGS sequence"/>
</dbReference>
<accession>A0ABD5VG13</accession>